<feature type="compositionally biased region" description="Basic residues" evidence="1">
    <location>
        <begin position="115"/>
        <end position="125"/>
    </location>
</feature>
<sequence length="324" mass="36721">MQTTKKKRVISPEAREKMLENLKRARETKAQNRANITKYPKNKRERATEMLNEDIDTLAEAKAKKLAEKMLQEKEAQQELEMLRSFKKSQESKGAETLETKPKRKKAEPKEPKAKSKAKPRTRKPKVSEDPDSEGVSDFQTITQVDGYLTRPSIYSRFNTAGSETNQQQISIPIGNKSSIVSVDTVMWDTAEYADQTKDKYLRFKPFGLVDARWEGAGLNVPYNQAFGFEGGSNPEFVLMGLLTQSGNGYTMDRDVSLEDGYEQNSFRLSFNWQSSNEHFNTGLSMMGAASTALMLNTNHSQVVPHKTLRVNSLEIYKIVNIES</sequence>
<name>A0AAD5SIE1_9FUNG</name>
<proteinExistence type="predicted"/>
<dbReference type="AlphaFoldDB" id="A0AAD5SIE1"/>
<feature type="region of interest" description="Disordered" evidence="1">
    <location>
        <begin position="76"/>
        <end position="140"/>
    </location>
</feature>
<evidence type="ECO:0000256" key="1">
    <source>
        <dbReference type="SAM" id="MobiDB-lite"/>
    </source>
</evidence>
<feature type="region of interest" description="Disordered" evidence="1">
    <location>
        <begin position="24"/>
        <end position="52"/>
    </location>
</feature>
<protein>
    <submittedName>
        <fullName evidence="2">Uncharacterized protein</fullName>
    </submittedName>
</protein>
<keyword evidence="3" id="KW-1185">Reference proteome</keyword>
<dbReference type="EMBL" id="JADGJD010000089">
    <property type="protein sequence ID" value="KAJ3055241.1"/>
    <property type="molecule type" value="Genomic_DNA"/>
</dbReference>
<evidence type="ECO:0000313" key="2">
    <source>
        <dbReference type="EMBL" id="KAJ3055241.1"/>
    </source>
</evidence>
<evidence type="ECO:0000313" key="3">
    <source>
        <dbReference type="Proteomes" id="UP001212841"/>
    </source>
</evidence>
<organism evidence="2 3">
    <name type="scientific">Rhizophlyctis rosea</name>
    <dbReference type="NCBI Taxonomy" id="64517"/>
    <lineage>
        <taxon>Eukaryota</taxon>
        <taxon>Fungi</taxon>
        <taxon>Fungi incertae sedis</taxon>
        <taxon>Chytridiomycota</taxon>
        <taxon>Chytridiomycota incertae sedis</taxon>
        <taxon>Chytridiomycetes</taxon>
        <taxon>Rhizophlyctidales</taxon>
        <taxon>Rhizophlyctidaceae</taxon>
        <taxon>Rhizophlyctis</taxon>
    </lineage>
</organism>
<comment type="caution">
    <text evidence="2">The sequence shown here is derived from an EMBL/GenBank/DDBJ whole genome shotgun (WGS) entry which is preliminary data.</text>
</comment>
<reference evidence="2" key="1">
    <citation type="submission" date="2020-05" db="EMBL/GenBank/DDBJ databases">
        <title>Phylogenomic resolution of chytrid fungi.</title>
        <authorList>
            <person name="Stajich J.E."/>
            <person name="Amses K."/>
            <person name="Simmons R."/>
            <person name="Seto K."/>
            <person name="Myers J."/>
            <person name="Bonds A."/>
            <person name="Quandt C.A."/>
            <person name="Barry K."/>
            <person name="Liu P."/>
            <person name="Grigoriev I."/>
            <person name="Longcore J.E."/>
            <person name="James T.Y."/>
        </authorList>
    </citation>
    <scope>NUCLEOTIDE SEQUENCE</scope>
    <source>
        <strain evidence="2">JEL0318</strain>
    </source>
</reference>
<dbReference type="Proteomes" id="UP001212841">
    <property type="component" value="Unassembled WGS sequence"/>
</dbReference>
<feature type="compositionally biased region" description="Basic and acidic residues" evidence="1">
    <location>
        <begin position="76"/>
        <end position="101"/>
    </location>
</feature>
<accession>A0AAD5SIE1</accession>
<gene>
    <name evidence="2" type="ORF">HK097_011124</name>
</gene>